<protein>
    <submittedName>
        <fullName evidence="2">Uncharacterized protein</fullName>
    </submittedName>
</protein>
<proteinExistence type="predicted"/>
<evidence type="ECO:0000313" key="2">
    <source>
        <dbReference type="EMBL" id="OGZ70661.1"/>
    </source>
</evidence>
<organism evidence="2 3">
    <name type="scientific">Candidatus Staskawiczbacteria bacterium RIFCSPHIGHO2_12_FULL_38_11</name>
    <dbReference type="NCBI Taxonomy" id="1802209"/>
    <lineage>
        <taxon>Bacteria</taxon>
        <taxon>Candidatus Staskawicziibacteriota</taxon>
    </lineage>
</organism>
<evidence type="ECO:0000256" key="1">
    <source>
        <dbReference type="SAM" id="MobiDB-lite"/>
    </source>
</evidence>
<dbReference type="Proteomes" id="UP000179214">
    <property type="component" value="Unassembled WGS sequence"/>
</dbReference>
<feature type="region of interest" description="Disordered" evidence="1">
    <location>
        <begin position="119"/>
        <end position="139"/>
    </location>
</feature>
<evidence type="ECO:0000313" key="3">
    <source>
        <dbReference type="Proteomes" id="UP000179214"/>
    </source>
</evidence>
<feature type="region of interest" description="Disordered" evidence="1">
    <location>
        <begin position="1"/>
        <end position="36"/>
    </location>
</feature>
<gene>
    <name evidence="2" type="ORF">A3F47_00175</name>
</gene>
<accession>A0A1G2I7Z9</accession>
<comment type="caution">
    <text evidence="2">The sequence shown here is derived from an EMBL/GenBank/DDBJ whole genome shotgun (WGS) entry which is preliminary data.</text>
</comment>
<name>A0A1G2I7Z9_9BACT</name>
<dbReference type="AlphaFoldDB" id="A0A1G2I7Z9"/>
<reference evidence="2 3" key="1">
    <citation type="journal article" date="2016" name="Nat. Commun.">
        <title>Thousands of microbial genomes shed light on interconnected biogeochemical processes in an aquifer system.</title>
        <authorList>
            <person name="Anantharaman K."/>
            <person name="Brown C.T."/>
            <person name="Hug L.A."/>
            <person name="Sharon I."/>
            <person name="Castelle C.J."/>
            <person name="Probst A.J."/>
            <person name="Thomas B.C."/>
            <person name="Singh A."/>
            <person name="Wilkins M.J."/>
            <person name="Karaoz U."/>
            <person name="Brodie E.L."/>
            <person name="Williams K.H."/>
            <person name="Hubbard S.S."/>
            <person name="Banfield J.F."/>
        </authorList>
    </citation>
    <scope>NUCLEOTIDE SEQUENCE [LARGE SCALE GENOMIC DNA]</scope>
</reference>
<sequence length="297" mass="33895">MEEKLPPPKENLSEPQEESHIEAPKNPVEKNPLSKEKDFNDIWNDLMGESELLNEFGYHPVAASEVNREVNGEEVTMVEIPKLNGSPAYVKKEKIQEWIHHLRDEKELAGAKEEIKGAYEEGEKSSENAEAQYEEQDQLTPEELETVKTDFEDLSDSVKSLYEELNQRDQENFSPLIFREHLDDVYHSASTFQSVVESKNIDVDELSAAITLIVSAINQIGQVGMRRDEIKEDSESLQIVSRALRGVFDSTENVIGKLKSIEKEEADYLSNSLKQLSFSAEDKHGWVERKRQSSQDI</sequence>
<dbReference type="EMBL" id="MHOV01000005">
    <property type="protein sequence ID" value="OGZ70661.1"/>
    <property type="molecule type" value="Genomic_DNA"/>
</dbReference>